<dbReference type="Pfam" id="PF02518">
    <property type="entry name" value="HATPase_c"/>
    <property type="match status" value="1"/>
</dbReference>
<dbReference type="InterPro" id="IPR003594">
    <property type="entry name" value="HATPase_dom"/>
</dbReference>
<dbReference type="InterPro" id="IPR036097">
    <property type="entry name" value="HisK_dim/P_sf"/>
</dbReference>
<evidence type="ECO:0000256" key="3">
    <source>
        <dbReference type="ARBA" id="ARBA00022553"/>
    </source>
</evidence>
<dbReference type="AlphaFoldDB" id="A0A4Y7WJB4"/>
<dbReference type="PANTHER" id="PTHR43065:SF10">
    <property type="entry name" value="PEROXIDE STRESS-ACTIVATED HISTIDINE KINASE MAK3"/>
    <property type="match status" value="1"/>
</dbReference>
<dbReference type="InterPro" id="IPR004358">
    <property type="entry name" value="Sig_transdc_His_kin-like_C"/>
</dbReference>
<keyword evidence="6 10" id="KW-0418">Kinase</keyword>
<dbReference type="Pfam" id="PF00512">
    <property type="entry name" value="HisKA"/>
    <property type="match status" value="1"/>
</dbReference>
<dbReference type="InterPro" id="IPR036890">
    <property type="entry name" value="HATPase_C_sf"/>
</dbReference>
<keyword evidence="8" id="KW-0902">Two-component regulatory system</keyword>
<evidence type="ECO:0000259" key="9">
    <source>
        <dbReference type="PROSITE" id="PS50109"/>
    </source>
</evidence>
<dbReference type="PANTHER" id="PTHR43065">
    <property type="entry name" value="SENSOR HISTIDINE KINASE"/>
    <property type="match status" value="1"/>
</dbReference>
<dbReference type="Gene3D" id="1.10.287.130">
    <property type="match status" value="1"/>
</dbReference>
<dbReference type="PRINTS" id="PR00344">
    <property type="entry name" value="BCTRLSENSOR"/>
</dbReference>
<proteinExistence type="predicted"/>
<evidence type="ECO:0000256" key="1">
    <source>
        <dbReference type="ARBA" id="ARBA00000085"/>
    </source>
</evidence>
<dbReference type="Gene3D" id="3.30.565.10">
    <property type="entry name" value="Histidine kinase-like ATPase, C-terminal domain"/>
    <property type="match status" value="1"/>
</dbReference>
<evidence type="ECO:0000256" key="6">
    <source>
        <dbReference type="ARBA" id="ARBA00022777"/>
    </source>
</evidence>
<reference evidence="10 11" key="1">
    <citation type="submission" date="2019-03" db="EMBL/GenBank/DDBJ databases">
        <authorList>
            <person name="Liu G."/>
        </authorList>
    </citation>
    <scope>NUCLEOTIDE SEQUENCE [LARGE SCALE GENOMIC DNA]</scope>
    <source>
        <strain evidence="10 11">DSM 19099</strain>
    </source>
</reference>
<dbReference type="GO" id="GO:0000155">
    <property type="term" value="F:phosphorelay sensor kinase activity"/>
    <property type="evidence" value="ECO:0007669"/>
    <property type="project" value="InterPro"/>
</dbReference>
<dbReference type="SMART" id="SM00387">
    <property type="entry name" value="HATPase_c"/>
    <property type="match status" value="1"/>
</dbReference>
<dbReference type="GO" id="GO:0005524">
    <property type="term" value="F:ATP binding"/>
    <property type="evidence" value="ECO:0007669"/>
    <property type="project" value="UniProtKB-KW"/>
</dbReference>
<evidence type="ECO:0000313" key="10">
    <source>
        <dbReference type="EMBL" id="TES48181.1"/>
    </source>
</evidence>
<comment type="catalytic activity">
    <reaction evidence="1">
        <text>ATP + protein L-histidine = ADP + protein N-phospho-L-histidine.</text>
        <dbReference type="EC" id="2.7.13.3"/>
    </reaction>
</comment>
<evidence type="ECO:0000256" key="5">
    <source>
        <dbReference type="ARBA" id="ARBA00022741"/>
    </source>
</evidence>
<dbReference type="InterPro" id="IPR003661">
    <property type="entry name" value="HisK_dim/P_dom"/>
</dbReference>
<evidence type="ECO:0000313" key="11">
    <source>
        <dbReference type="Proteomes" id="UP000298210"/>
    </source>
</evidence>
<comment type="caution">
    <text evidence="10">The sequence shown here is derived from an EMBL/GenBank/DDBJ whole genome shotgun (WGS) entry which is preliminary data.</text>
</comment>
<dbReference type="InterPro" id="IPR005467">
    <property type="entry name" value="His_kinase_dom"/>
</dbReference>
<sequence>MTRGGVSTMIQNFLLKNAPNRSTDMLHKEINGKHEYHNQTMFTLIEELNLPYLKVDQALNVLSWNEMFSYLTDIKADELQHSSISELAITHSIAEFFQDQMALSTKYVQITKSVYENGGNVLNVTFIPEVEDNHVYYFIMLEDLSLQTKYEELLTFQHQMQAVSHIAAGVAHELRNPLSVIKGFLQLSHLTCDFQKYYNTIISELNRMNIIIEDFLSVSRKKTNRKWQSPSNLIESLVELMKAECLLHSVELQVDFDKSFSICHINESMFKQVMLNLLRNAIEAFDEGASYKYLKVSSKEIGEYVHIELIDNGKGMPKDVLEQLGKPFFTTKEKGTGVGIPLCKKIVEDHGGKFQILSERDVGTKVILTFPLLV</sequence>
<keyword evidence="3" id="KW-0597">Phosphoprotein</keyword>
<dbReference type="PROSITE" id="PS50109">
    <property type="entry name" value="HIS_KIN"/>
    <property type="match status" value="1"/>
</dbReference>
<dbReference type="CDD" id="cd00075">
    <property type="entry name" value="HATPase"/>
    <property type="match status" value="1"/>
</dbReference>
<dbReference type="SUPFAM" id="SSF47384">
    <property type="entry name" value="Homodimeric domain of signal transducing histidine kinase"/>
    <property type="match status" value="1"/>
</dbReference>
<keyword evidence="4" id="KW-0808">Transferase</keyword>
<organism evidence="10 11">
    <name type="scientific">Shouchella lehensis</name>
    <dbReference type="NCBI Taxonomy" id="300825"/>
    <lineage>
        <taxon>Bacteria</taxon>
        <taxon>Bacillati</taxon>
        <taxon>Bacillota</taxon>
        <taxon>Bacilli</taxon>
        <taxon>Bacillales</taxon>
        <taxon>Bacillaceae</taxon>
        <taxon>Shouchella</taxon>
    </lineage>
</organism>
<dbReference type="SMART" id="SM00388">
    <property type="entry name" value="HisKA"/>
    <property type="match status" value="1"/>
</dbReference>
<evidence type="ECO:0000256" key="4">
    <source>
        <dbReference type="ARBA" id="ARBA00022679"/>
    </source>
</evidence>
<keyword evidence="5" id="KW-0547">Nucleotide-binding</keyword>
<dbReference type="EMBL" id="SNUX01000003">
    <property type="protein sequence ID" value="TES48181.1"/>
    <property type="molecule type" value="Genomic_DNA"/>
</dbReference>
<name>A0A4Y7WJB4_9BACI</name>
<dbReference type="CDD" id="cd00082">
    <property type="entry name" value="HisKA"/>
    <property type="match status" value="1"/>
</dbReference>
<gene>
    <name evidence="10" type="ORF">E2L03_13700</name>
</gene>
<keyword evidence="7" id="KW-0067">ATP-binding</keyword>
<dbReference type="EC" id="2.7.13.3" evidence="2"/>
<evidence type="ECO:0000256" key="7">
    <source>
        <dbReference type="ARBA" id="ARBA00022840"/>
    </source>
</evidence>
<dbReference type="Proteomes" id="UP000298210">
    <property type="component" value="Unassembled WGS sequence"/>
</dbReference>
<protein>
    <recommendedName>
        <fullName evidence="2">histidine kinase</fullName>
        <ecNumber evidence="2">2.7.13.3</ecNumber>
    </recommendedName>
</protein>
<accession>A0A4Y7WJB4</accession>
<dbReference type="SUPFAM" id="SSF55874">
    <property type="entry name" value="ATPase domain of HSP90 chaperone/DNA topoisomerase II/histidine kinase"/>
    <property type="match status" value="1"/>
</dbReference>
<feature type="domain" description="Histidine kinase" evidence="9">
    <location>
        <begin position="169"/>
        <end position="374"/>
    </location>
</feature>
<evidence type="ECO:0000256" key="8">
    <source>
        <dbReference type="ARBA" id="ARBA00023012"/>
    </source>
</evidence>
<evidence type="ECO:0000256" key="2">
    <source>
        <dbReference type="ARBA" id="ARBA00012438"/>
    </source>
</evidence>